<sequence>MPVKSNPLLAALSGAILAVCAVPAAAQPAGPQDPGPTFADIADLADSAGLVVLVEVAKMLRVENERAPGLQPGYGRFYIEAKTRALLTGSAPLGESVKYLVDLPLDARGKPPKLKKHSVFLFARAVPGHPGELQLVSPTAQWERTAAGEARLRRVLQSLVSPDAPAKVTGVRELFYVPGNLAGQGETQIFLKTEDGSAASITVRHDGSGPPVWGVSFSELVADMGRPPQPGTLTWYRLACFLPNMPPPGANVSDGFAAKRQAEADYRMVLGELGVCRRNLS</sequence>
<dbReference type="Proteomes" id="UP001202281">
    <property type="component" value="Unassembled WGS sequence"/>
</dbReference>
<evidence type="ECO:0000256" key="1">
    <source>
        <dbReference type="SAM" id="SignalP"/>
    </source>
</evidence>
<dbReference type="EMBL" id="JALHLG010000011">
    <property type="protein sequence ID" value="MCJ2187240.1"/>
    <property type="molecule type" value="Genomic_DNA"/>
</dbReference>
<accession>A0ABT0BQ99</accession>
<name>A0ABT0BQ99_9SPHN</name>
<evidence type="ECO:0000313" key="3">
    <source>
        <dbReference type="Proteomes" id="UP001202281"/>
    </source>
</evidence>
<gene>
    <name evidence="2" type="ORF">MTR66_10510</name>
</gene>
<evidence type="ECO:0000313" key="2">
    <source>
        <dbReference type="EMBL" id="MCJ2187240.1"/>
    </source>
</evidence>
<protein>
    <submittedName>
        <fullName evidence="2">Uncharacterized protein</fullName>
    </submittedName>
</protein>
<organism evidence="2 3">
    <name type="scientific">Novosphingobium beihaiensis</name>
    <dbReference type="NCBI Taxonomy" id="2930389"/>
    <lineage>
        <taxon>Bacteria</taxon>
        <taxon>Pseudomonadati</taxon>
        <taxon>Pseudomonadota</taxon>
        <taxon>Alphaproteobacteria</taxon>
        <taxon>Sphingomonadales</taxon>
        <taxon>Sphingomonadaceae</taxon>
        <taxon>Novosphingobium</taxon>
    </lineage>
</organism>
<feature type="chain" id="PRO_5047292842" evidence="1">
    <location>
        <begin position="27"/>
        <end position="281"/>
    </location>
</feature>
<keyword evidence="1" id="KW-0732">Signal</keyword>
<reference evidence="2 3" key="1">
    <citation type="submission" date="2022-04" db="EMBL/GenBank/DDBJ databases">
        <title>Identification of a novel bacterium isolated from mangrove sediments.</title>
        <authorList>
            <person name="Pan X."/>
        </authorList>
    </citation>
    <scope>NUCLEOTIDE SEQUENCE [LARGE SCALE GENOMIC DNA]</scope>
    <source>
        <strain evidence="2 3">B2638</strain>
    </source>
</reference>
<feature type="signal peptide" evidence="1">
    <location>
        <begin position="1"/>
        <end position="26"/>
    </location>
</feature>
<dbReference type="RefSeq" id="WP_243920671.1">
    <property type="nucleotide sequence ID" value="NZ_JALHLG010000011.1"/>
</dbReference>
<proteinExistence type="predicted"/>
<keyword evidence="3" id="KW-1185">Reference proteome</keyword>
<comment type="caution">
    <text evidence="2">The sequence shown here is derived from an EMBL/GenBank/DDBJ whole genome shotgun (WGS) entry which is preliminary data.</text>
</comment>